<sequence>MTALVSSPSARFATPGSHCHNTPPPVDAKPSYDWPEPPSHDIACSSQRTLRRKRRMSSLRAARSHASLRQCTMALPPRKQPSRKSLTAPVNRVHSRPFSDIASSETNRAIPSTKATTAQQPTSEPIPIPMASIPFTMTTSIETQPVKLGHPGRPYYTAIRKNMTSRPPLVLPPPVHDNGAVSPSPSRDMHRPVLRQALSYPYTIPSSQPSYSFNSPTGFSLSGETELRMALSVTRKRETQSRRASLPSTLTRTLSSRSSKKNRYESENASASLGRRRARTVVESPSEFRFVERPKGVKGRIQMLGQGVRQLFG</sequence>
<reference evidence="2 3" key="1">
    <citation type="journal article" date="2019" name="Nat. Ecol. Evol.">
        <title>Megaphylogeny resolves global patterns of mushroom evolution.</title>
        <authorList>
            <person name="Varga T."/>
            <person name="Krizsan K."/>
            <person name="Foldi C."/>
            <person name="Dima B."/>
            <person name="Sanchez-Garcia M."/>
            <person name="Sanchez-Ramirez S."/>
            <person name="Szollosi G.J."/>
            <person name="Szarkandi J.G."/>
            <person name="Papp V."/>
            <person name="Albert L."/>
            <person name="Andreopoulos W."/>
            <person name="Angelini C."/>
            <person name="Antonin V."/>
            <person name="Barry K.W."/>
            <person name="Bougher N.L."/>
            <person name="Buchanan P."/>
            <person name="Buyck B."/>
            <person name="Bense V."/>
            <person name="Catcheside P."/>
            <person name="Chovatia M."/>
            <person name="Cooper J."/>
            <person name="Damon W."/>
            <person name="Desjardin D."/>
            <person name="Finy P."/>
            <person name="Geml J."/>
            <person name="Haridas S."/>
            <person name="Hughes K."/>
            <person name="Justo A."/>
            <person name="Karasinski D."/>
            <person name="Kautmanova I."/>
            <person name="Kiss B."/>
            <person name="Kocsube S."/>
            <person name="Kotiranta H."/>
            <person name="LaButti K.M."/>
            <person name="Lechner B.E."/>
            <person name="Liimatainen K."/>
            <person name="Lipzen A."/>
            <person name="Lukacs Z."/>
            <person name="Mihaltcheva S."/>
            <person name="Morgado L.N."/>
            <person name="Niskanen T."/>
            <person name="Noordeloos M.E."/>
            <person name="Ohm R.A."/>
            <person name="Ortiz-Santana B."/>
            <person name="Ovrebo C."/>
            <person name="Racz N."/>
            <person name="Riley R."/>
            <person name="Savchenko A."/>
            <person name="Shiryaev A."/>
            <person name="Soop K."/>
            <person name="Spirin V."/>
            <person name="Szebenyi C."/>
            <person name="Tomsovsky M."/>
            <person name="Tulloss R.E."/>
            <person name="Uehling J."/>
            <person name="Grigoriev I.V."/>
            <person name="Vagvolgyi C."/>
            <person name="Papp T."/>
            <person name="Martin F.M."/>
            <person name="Miettinen O."/>
            <person name="Hibbett D.S."/>
            <person name="Nagy L.G."/>
        </authorList>
    </citation>
    <scope>NUCLEOTIDE SEQUENCE [LARGE SCALE GENOMIC DNA]</scope>
    <source>
        <strain evidence="2 3">OMC1185</strain>
    </source>
</reference>
<feature type="compositionally biased region" description="Low complexity" evidence="1">
    <location>
        <begin position="58"/>
        <end position="69"/>
    </location>
</feature>
<feature type="compositionally biased region" description="Low complexity" evidence="1">
    <location>
        <begin position="242"/>
        <end position="257"/>
    </location>
</feature>
<feature type="region of interest" description="Disordered" evidence="1">
    <location>
        <begin position="1"/>
        <end position="127"/>
    </location>
</feature>
<feature type="region of interest" description="Disordered" evidence="1">
    <location>
        <begin position="234"/>
        <end position="278"/>
    </location>
</feature>
<organism evidence="2 3">
    <name type="scientific">Heliocybe sulcata</name>
    <dbReference type="NCBI Taxonomy" id="5364"/>
    <lineage>
        <taxon>Eukaryota</taxon>
        <taxon>Fungi</taxon>
        <taxon>Dikarya</taxon>
        <taxon>Basidiomycota</taxon>
        <taxon>Agaricomycotina</taxon>
        <taxon>Agaricomycetes</taxon>
        <taxon>Gloeophyllales</taxon>
        <taxon>Gloeophyllaceae</taxon>
        <taxon>Heliocybe</taxon>
    </lineage>
</organism>
<dbReference type="EMBL" id="ML213536">
    <property type="protein sequence ID" value="TFK45824.1"/>
    <property type="molecule type" value="Genomic_DNA"/>
</dbReference>
<evidence type="ECO:0000313" key="2">
    <source>
        <dbReference type="EMBL" id="TFK45824.1"/>
    </source>
</evidence>
<protein>
    <submittedName>
        <fullName evidence="2">Uncharacterized protein</fullName>
    </submittedName>
</protein>
<dbReference type="AlphaFoldDB" id="A0A5C3MKI4"/>
<keyword evidence="3" id="KW-1185">Reference proteome</keyword>
<accession>A0A5C3MKI4</accession>
<evidence type="ECO:0000256" key="1">
    <source>
        <dbReference type="SAM" id="MobiDB-lite"/>
    </source>
</evidence>
<evidence type="ECO:0000313" key="3">
    <source>
        <dbReference type="Proteomes" id="UP000305948"/>
    </source>
</evidence>
<dbReference type="OrthoDB" id="2687560at2759"/>
<dbReference type="Proteomes" id="UP000305948">
    <property type="component" value="Unassembled WGS sequence"/>
</dbReference>
<proteinExistence type="predicted"/>
<gene>
    <name evidence="2" type="ORF">OE88DRAFT_1668676</name>
</gene>
<dbReference type="STRING" id="5364.A0A5C3MKI4"/>
<name>A0A5C3MKI4_9AGAM</name>
<feature type="compositionally biased region" description="Polar residues" evidence="1">
    <location>
        <begin position="101"/>
        <end position="123"/>
    </location>
</feature>